<protein>
    <recommendedName>
        <fullName evidence="4">DUF2569 domain-containing protein</fullName>
    </recommendedName>
</protein>
<evidence type="ECO:0000256" key="1">
    <source>
        <dbReference type="SAM" id="Phobius"/>
    </source>
</evidence>
<feature type="transmembrane region" description="Helical" evidence="1">
    <location>
        <begin position="7"/>
        <end position="35"/>
    </location>
</feature>
<gene>
    <name evidence="2" type="ORF">ACFOEE_03755</name>
</gene>
<accession>A0ABV7CG98</accession>
<keyword evidence="1" id="KW-1133">Transmembrane helix</keyword>
<dbReference type="RefSeq" id="WP_377121080.1">
    <property type="nucleotide sequence ID" value="NZ_JBHRSD010000007.1"/>
</dbReference>
<name>A0ABV7CG98_9GAMM</name>
<evidence type="ECO:0008006" key="4">
    <source>
        <dbReference type="Google" id="ProtNLM"/>
    </source>
</evidence>
<keyword evidence="3" id="KW-1185">Reference proteome</keyword>
<comment type="caution">
    <text evidence="2">The sequence shown here is derived from an EMBL/GenBank/DDBJ whole genome shotgun (WGS) entry which is preliminary data.</text>
</comment>
<feature type="transmembrane region" description="Helical" evidence="1">
    <location>
        <begin position="109"/>
        <end position="129"/>
    </location>
</feature>
<feature type="transmembrane region" description="Helical" evidence="1">
    <location>
        <begin position="83"/>
        <end position="103"/>
    </location>
</feature>
<evidence type="ECO:0000313" key="3">
    <source>
        <dbReference type="Proteomes" id="UP001595453"/>
    </source>
</evidence>
<keyword evidence="1" id="KW-0812">Transmembrane</keyword>
<reference evidence="3" key="1">
    <citation type="journal article" date="2019" name="Int. J. Syst. Evol. Microbiol.">
        <title>The Global Catalogue of Microorganisms (GCM) 10K type strain sequencing project: providing services to taxonomists for standard genome sequencing and annotation.</title>
        <authorList>
            <consortium name="The Broad Institute Genomics Platform"/>
            <consortium name="The Broad Institute Genome Sequencing Center for Infectious Disease"/>
            <person name="Wu L."/>
            <person name="Ma J."/>
        </authorList>
    </citation>
    <scope>NUCLEOTIDE SEQUENCE [LARGE SCALE GENOMIC DNA]</scope>
    <source>
        <strain evidence="3">KCTC 42730</strain>
    </source>
</reference>
<dbReference type="Proteomes" id="UP001595453">
    <property type="component" value="Unassembled WGS sequence"/>
</dbReference>
<feature type="transmembrane region" description="Helical" evidence="1">
    <location>
        <begin position="55"/>
        <end position="76"/>
    </location>
</feature>
<dbReference type="EMBL" id="JBHRSD010000007">
    <property type="protein sequence ID" value="MFC3031639.1"/>
    <property type="molecule type" value="Genomic_DNA"/>
</dbReference>
<proteinExistence type="predicted"/>
<keyword evidence="1" id="KW-0472">Membrane</keyword>
<evidence type="ECO:0000313" key="2">
    <source>
        <dbReference type="EMBL" id="MFC3031639.1"/>
    </source>
</evidence>
<organism evidence="2 3">
    <name type="scientific">Pseudoalteromonas fenneropenaei</name>
    <dbReference type="NCBI Taxonomy" id="1737459"/>
    <lineage>
        <taxon>Bacteria</taxon>
        <taxon>Pseudomonadati</taxon>
        <taxon>Pseudomonadota</taxon>
        <taxon>Gammaproteobacteria</taxon>
        <taxon>Alteromonadales</taxon>
        <taxon>Pseudoalteromonadaceae</taxon>
        <taxon>Pseudoalteromonas</taxon>
    </lineage>
</organism>
<sequence length="140" mass="15459">MGQYKHYLLAISFGLGLAYASIFIVGFGAAVAIPADIVKPLAQYSALLSSTLIDLVTIALPLAATFLLCVFISSLVNKRPNSLFYILQLIPLFVLHIYFMLQMPSLSKMGLIPTLPRYLLLGWCLYYVLRRNKGSKTAAL</sequence>